<dbReference type="PANTHER" id="PTHR47199">
    <property type="entry name" value="PHOTOSYSTEM II STABILITY/ASSEMBLY FACTOR HCF136, CHLOROPLASTIC"/>
    <property type="match status" value="1"/>
</dbReference>
<dbReference type="PANTHER" id="PTHR47199:SF2">
    <property type="entry name" value="PHOTOSYSTEM II STABILITY_ASSEMBLY FACTOR HCF136, CHLOROPLASTIC"/>
    <property type="match status" value="1"/>
</dbReference>
<comment type="caution">
    <text evidence="3">The sequence shown here is derived from an EMBL/GenBank/DDBJ whole genome shotgun (WGS) entry which is preliminary data.</text>
</comment>
<reference evidence="4" key="1">
    <citation type="journal article" date="2019" name="Int. J. Syst. Evol. Microbiol.">
        <title>The Global Catalogue of Microorganisms (GCM) 10K type strain sequencing project: providing services to taxonomists for standard genome sequencing and annotation.</title>
        <authorList>
            <consortium name="The Broad Institute Genomics Platform"/>
            <consortium name="The Broad Institute Genome Sequencing Center for Infectious Disease"/>
            <person name="Wu L."/>
            <person name="Ma J."/>
        </authorList>
    </citation>
    <scope>NUCLEOTIDE SEQUENCE [LARGE SCALE GENOMIC DNA]</scope>
    <source>
        <strain evidence="4">JCM 17919</strain>
    </source>
</reference>
<organism evidence="3 4">
    <name type="scientific">Flaviaesturariibacter amylovorans</name>
    <dbReference type="NCBI Taxonomy" id="1084520"/>
    <lineage>
        <taxon>Bacteria</taxon>
        <taxon>Pseudomonadati</taxon>
        <taxon>Bacteroidota</taxon>
        <taxon>Chitinophagia</taxon>
        <taxon>Chitinophagales</taxon>
        <taxon>Chitinophagaceae</taxon>
        <taxon>Flaviaestuariibacter</taxon>
    </lineage>
</organism>
<keyword evidence="2" id="KW-0732">Signal</keyword>
<dbReference type="Gene3D" id="2.130.10.10">
    <property type="entry name" value="YVTN repeat-like/Quinoprotein amine dehydrogenase"/>
    <property type="match status" value="1"/>
</dbReference>
<protein>
    <recommendedName>
        <fullName evidence="5">Photosynthesis system II assembly factor Ycf48/Hcf136-like domain-containing protein</fullName>
    </recommendedName>
</protein>
<feature type="chain" id="PRO_5046775257" description="Photosynthesis system II assembly factor Ycf48/Hcf136-like domain-containing protein" evidence="2">
    <location>
        <begin position="24"/>
        <end position="340"/>
    </location>
</feature>
<name>A0ABP8HU96_9BACT</name>
<sequence>MNLRTFLATALLSLALLACSRNDDDSPQDPNNPNPPGGGGNNPASGDTLSAGWSRQSTGLGGNLADVFFTDSLRGYTCSDMGIFYSGNGGRSWTPVTVPGGSTRPFVNIGAWNGLAVVADLSNELTRTINPGSSVRTAQVATGGGNPSFRDVFFISATHSYAASQQHFWRSADGGVTFDTVHRFASNIPDNAALFFLDANRGWISRLDGLHQTTDGGVTWTRVSNIGGTAGGVHFLPDGQTGFFTVGSFVFKTTDGGSTRIPLSLPGITASQSGLADLYFFDAQNGYVSVQNKIFRTSDGGATWTLVARTAQPLVELHFTDPQHGWACGLNGTMLRFQQP</sequence>
<accession>A0ABP8HU96</accession>
<evidence type="ECO:0000313" key="3">
    <source>
        <dbReference type="EMBL" id="GAA4344551.1"/>
    </source>
</evidence>
<evidence type="ECO:0008006" key="5">
    <source>
        <dbReference type="Google" id="ProtNLM"/>
    </source>
</evidence>
<evidence type="ECO:0000256" key="2">
    <source>
        <dbReference type="SAM" id="SignalP"/>
    </source>
</evidence>
<dbReference type="PROSITE" id="PS51257">
    <property type="entry name" value="PROKAR_LIPOPROTEIN"/>
    <property type="match status" value="1"/>
</dbReference>
<feature type="region of interest" description="Disordered" evidence="1">
    <location>
        <begin position="22"/>
        <end position="53"/>
    </location>
</feature>
<dbReference type="InterPro" id="IPR015943">
    <property type="entry name" value="WD40/YVTN_repeat-like_dom_sf"/>
</dbReference>
<dbReference type="SUPFAM" id="SSF110296">
    <property type="entry name" value="Oligoxyloglucan reducing end-specific cellobiohydrolase"/>
    <property type="match status" value="1"/>
</dbReference>
<dbReference type="EMBL" id="BAABGY010000019">
    <property type="protein sequence ID" value="GAA4344551.1"/>
    <property type="molecule type" value="Genomic_DNA"/>
</dbReference>
<proteinExistence type="predicted"/>
<keyword evidence="4" id="KW-1185">Reference proteome</keyword>
<gene>
    <name evidence="3" type="ORF">GCM10023184_46010</name>
</gene>
<evidence type="ECO:0000313" key="4">
    <source>
        <dbReference type="Proteomes" id="UP001501725"/>
    </source>
</evidence>
<dbReference type="RefSeq" id="WP_345258385.1">
    <property type="nucleotide sequence ID" value="NZ_BAABGY010000019.1"/>
</dbReference>
<dbReference type="Proteomes" id="UP001501725">
    <property type="component" value="Unassembled WGS sequence"/>
</dbReference>
<feature type="signal peptide" evidence="2">
    <location>
        <begin position="1"/>
        <end position="23"/>
    </location>
</feature>
<evidence type="ECO:0000256" key="1">
    <source>
        <dbReference type="SAM" id="MobiDB-lite"/>
    </source>
</evidence>